<evidence type="ECO:0000313" key="4">
    <source>
        <dbReference type="Proteomes" id="UP000001302"/>
    </source>
</evidence>
<feature type="domain" description="GST N-terminal" evidence="1">
    <location>
        <begin position="1"/>
        <end position="80"/>
    </location>
</feature>
<evidence type="ECO:0000259" key="1">
    <source>
        <dbReference type="PROSITE" id="PS50404"/>
    </source>
</evidence>
<dbReference type="SFLD" id="SFLDS00019">
    <property type="entry name" value="Glutathione_Transferase_(cytos"/>
    <property type="match status" value="1"/>
</dbReference>
<dbReference type="InterPro" id="IPR036249">
    <property type="entry name" value="Thioredoxin-like_sf"/>
</dbReference>
<keyword evidence="4" id="KW-1185">Reference proteome</keyword>
<dbReference type="AlphaFoldDB" id="E0TBC3"/>
<dbReference type="PANTHER" id="PTHR44051">
    <property type="entry name" value="GLUTATHIONE S-TRANSFERASE-RELATED"/>
    <property type="match status" value="1"/>
</dbReference>
<dbReference type="InterPro" id="IPR004045">
    <property type="entry name" value="Glutathione_S-Trfase_N"/>
</dbReference>
<keyword evidence="3" id="KW-0808">Transferase</keyword>
<evidence type="ECO:0000259" key="2">
    <source>
        <dbReference type="PROSITE" id="PS50405"/>
    </source>
</evidence>
<dbReference type="SFLD" id="SFLDG00358">
    <property type="entry name" value="Main_(cytGST)"/>
    <property type="match status" value="1"/>
</dbReference>
<protein>
    <submittedName>
        <fullName evidence="3">Glutathione S-transferase</fullName>
    </submittedName>
</protein>
<dbReference type="OrthoDB" id="5740960at2"/>
<dbReference type="PROSITE" id="PS50405">
    <property type="entry name" value="GST_CTER"/>
    <property type="match status" value="1"/>
</dbReference>
<dbReference type="CDD" id="cd03207">
    <property type="entry name" value="GST_C_8"/>
    <property type="match status" value="1"/>
</dbReference>
<dbReference type="SFLD" id="SFLDG01150">
    <property type="entry name" value="Main.1:_Beta-like"/>
    <property type="match status" value="1"/>
</dbReference>
<dbReference type="Gene3D" id="1.20.1050.10">
    <property type="match status" value="1"/>
</dbReference>
<reference evidence="3 4" key="2">
    <citation type="journal article" date="2011" name="J. Bacteriol.">
        <title>Complete genome sequence of strain HTCC2503T of Parvularcula bermudensis, the type species of the order "Parvularculales" in the class Alphaproteobacteria.</title>
        <authorList>
            <person name="Oh H.M."/>
            <person name="Kang I."/>
            <person name="Vergin K.L."/>
            <person name="Kang D."/>
            <person name="Rhee K.H."/>
            <person name="Giovannoni S.J."/>
            <person name="Cho J.C."/>
        </authorList>
    </citation>
    <scope>NUCLEOTIDE SEQUENCE [LARGE SCALE GENOMIC DNA]</scope>
    <source>
        <strain evidence="4">ATCC BAA-594 / HTCC2503 / KCTC 12087</strain>
    </source>
</reference>
<dbReference type="STRING" id="314260.PB2503_01237"/>
<dbReference type="SUPFAM" id="SSF52833">
    <property type="entry name" value="Thioredoxin-like"/>
    <property type="match status" value="1"/>
</dbReference>
<proteinExistence type="predicted"/>
<dbReference type="KEGG" id="pbr:PB2503_01237"/>
<organism evidence="3 4">
    <name type="scientific">Parvularcula bermudensis (strain ATCC BAA-594 / HTCC2503 / KCTC 12087)</name>
    <dbReference type="NCBI Taxonomy" id="314260"/>
    <lineage>
        <taxon>Bacteria</taxon>
        <taxon>Pseudomonadati</taxon>
        <taxon>Pseudomonadota</taxon>
        <taxon>Alphaproteobacteria</taxon>
        <taxon>Parvularculales</taxon>
        <taxon>Parvularculaceae</taxon>
        <taxon>Parvularcula</taxon>
    </lineage>
</organism>
<reference evidence="4" key="1">
    <citation type="submission" date="2010-08" db="EMBL/GenBank/DDBJ databases">
        <title>Genome sequence of Parvularcula bermudensis HTCC2503.</title>
        <authorList>
            <person name="Kang D.-M."/>
            <person name="Oh H.-M."/>
            <person name="Cho J.-C."/>
        </authorList>
    </citation>
    <scope>NUCLEOTIDE SEQUENCE [LARGE SCALE GENOMIC DNA]</scope>
    <source>
        <strain evidence="4">ATCC BAA-594 / HTCC2503 / KCTC 12087</strain>
    </source>
</reference>
<dbReference type="PROSITE" id="PS50404">
    <property type="entry name" value="GST_NTER"/>
    <property type="match status" value="1"/>
</dbReference>
<dbReference type="InterPro" id="IPR040079">
    <property type="entry name" value="Glutathione_S-Trfase"/>
</dbReference>
<dbReference type="EMBL" id="CP002156">
    <property type="protein sequence ID" value="ADM08327.1"/>
    <property type="molecule type" value="Genomic_DNA"/>
</dbReference>
<sequence>MALDFYTNPMSRGQIVRWMLEESGLPYEEKIVAYGPEMKGENYRQINPMGKVPAIVHEGRIVTECAAICVYLAEMAQEADLAPHPDERADYYRWIFFAAGPVEAAVTTRAMGFSPQPDQEVMAGFGNYDLTMSVLEGALSGRDYLCGARFTAADVYVGSQVDWGLTFGTIPSRPAFDTYAARLRDRPAYKRAKARDQALIEAQNQAQGPQN</sequence>
<gene>
    <name evidence="3" type="ordered locus">PB2503_01237</name>
</gene>
<dbReference type="InterPro" id="IPR004046">
    <property type="entry name" value="GST_C"/>
</dbReference>
<evidence type="ECO:0000313" key="3">
    <source>
        <dbReference type="EMBL" id="ADM08327.1"/>
    </source>
</evidence>
<dbReference type="RefSeq" id="WP_013299301.1">
    <property type="nucleotide sequence ID" value="NC_014414.1"/>
</dbReference>
<dbReference type="PANTHER" id="PTHR44051:SF21">
    <property type="entry name" value="GLUTATHIONE S-TRANSFERASE FAMILY PROTEIN"/>
    <property type="match status" value="1"/>
</dbReference>
<dbReference type="Gene3D" id="3.40.30.10">
    <property type="entry name" value="Glutaredoxin"/>
    <property type="match status" value="1"/>
</dbReference>
<dbReference type="Pfam" id="PF00043">
    <property type="entry name" value="GST_C"/>
    <property type="match status" value="1"/>
</dbReference>
<dbReference type="GO" id="GO:0016740">
    <property type="term" value="F:transferase activity"/>
    <property type="evidence" value="ECO:0007669"/>
    <property type="project" value="UniProtKB-KW"/>
</dbReference>
<name>E0TBC3_PARBH</name>
<dbReference type="eggNOG" id="COG0625">
    <property type="taxonomic scope" value="Bacteria"/>
</dbReference>
<dbReference type="SUPFAM" id="SSF47616">
    <property type="entry name" value="GST C-terminal domain-like"/>
    <property type="match status" value="1"/>
</dbReference>
<feature type="domain" description="GST C-terminal" evidence="2">
    <location>
        <begin position="84"/>
        <end position="210"/>
    </location>
</feature>
<dbReference type="HOGENOM" id="CLU_011226_6_4_5"/>
<dbReference type="Pfam" id="PF13409">
    <property type="entry name" value="GST_N_2"/>
    <property type="match status" value="1"/>
</dbReference>
<dbReference type="Proteomes" id="UP000001302">
    <property type="component" value="Chromosome"/>
</dbReference>
<accession>E0TBC3</accession>
<dbReference type="CDD" id="cd03046">
    <property type="entry name" value="GST_N_GTT1_like"/>
    <property type="match status" value="1"/>
</dbReference>
<dbReference type="InterPro" id="IPR010987">
    <property type="entry name" value="Glutathione-S-Trfase_C-like"/>
</dbReference>
<dbReference type="InterPro" id="IPR036282">
    <property type="entry name" value="Glutathione-S-Trfase_C_sf"/>
</dbReference>